<sequence length="69" mass="7918">MVKDFANCLLLGGKDTRFTWIMKPAKPGFWTEAIVHLDYVSMQQASTWIELRTPLYSVLLLFLSPAEVE</sequence>
<comment type="caution">
    <text evidence="1">The sequence shown here is derived from an EMBL/GenBank/DDBJ whole genome shotgun (WGS) entry which is preliminary data.</text>
</comment>
<reference evidence="1" key="1">
    <citation type="thesis" date="2020" institute="ProQuest LLC" country="789 East Eisenhower Parkway, Ann Arbor, MI, USA">
        <title>Comparative Genomics and Chromosome Evolution.</title>
        <authorList>
            <person name="Mudd A.B."/>
        </authorList>
    </citation>
    <scope>NUCLEOTIDE SEQUENCE</scope>
    <source>
        <strain evidence="1">237g6f4</strain>
        <tissue evidence="1">Blood</tissue>
    </source>
</reference>
<keyword evidence="2" id="KW-1185">Reference proteome</keyword>
<accession>A0AAV7B5R4</accession>
<name>A0AAV7B5R4_ENGPU</name>
<dbReference type="EMBL" id="WNYA01000006">
    <property type="protein sequence ID" value="KAG8567875.1"/>
    <property type="molecule type" value="Genomic_DNA"/>
</dbReference>
<evidence type="ECO:0000313" key="2">
    <source>
        <dbReference type="Proteomes" id="UP000824782"/>
    </source>
</evidence>
<protein>
    <submittedName>
        <fullName evidence="1">Uncharacterized protein</fullName>
    </submittedName>
</protein>
<dbReference type="AlphaFoldDB" id="A0AAV7B5R4"/>
<dbReference type="Proteomes" id="UP000824782">
    <property type="component" value="Unassembled WGS sequence"/>
</dbReference>
<evidence type="ECO:0000313" key="1">
    <source>
        <dbReference type="EMBL" id="KAG8567875.1"/>
    </source>
</evidence>
<proteinExistence type="predicted"/>
<organism evidence="1 2">
    <name type="scientific">Engystomops pustulosus</name>
    <name type="common">Tungara frog</name>
    <name type="synonym">Physalaemus pustulosus</name>
    <dbReference type="NCBI Taxonomy" id="76066"/>
    <lineage>
        <taxon>Eukaryota</taxon>
        <taxon>Metazoa</taxon>
        <taxon>Chordata</taxon>
        <taxon>Craniata</taxon>
        <taxon>Vertebrata</taxon>
        <taxon>Euteleostomi</taxon>
        <taxon>Amphibia</taxon>
        <taxon>Batrachia</taxon>
        <taxon>Anura</taxon>
        <taxon>Neobatrachia</taxon>
        <taxon>Hyloidea</taxon>
        <taxon>Leptodactylidae</taxon>
        <taxon>Leiuperinae</taxon>
        <taxon>Engystomops</taxon>
    </lineage>
</organism>
<gene>
    <name evidence="1" type="ORF">GDO81_013813</name>
</gene>